<feature type="transmembrane region" description="Helical" evidence="1">
    <location>
        <begin position="440"/>
        <end position="464"/>
    </location>
</feature>
<dbReference type="KEGG" id="fop:FNB79_10905"/>
<protein>
    <submittedName>
        <fullName evidence="2">DUF3526 domain-containing protein</fullName>
    </submittedName>
</protein>
<dbReference type="GO" id="GO:0005886">
    <property type="term" value="C:plasma membrane"/>
    <property type="evidence" value="ECO:0007669"/>
    <property type="project" value="UniProtKB-SubCell"/>
</dbReference>
<dbReference type="PANTHER" id="PTHR43471:SF14">
    <property type="entry name" value="ABC-2 TYPE TRANSPORT SYSTEM PERMEASE PROTEIN"/>
    <property type="match status" value="1"/>
</dbReference>
<organism evidence="2 3">
    <name type="scientific">Formosa sediminum</name>
    <dbReference type="NCBI Taxonomy" id="2594004"/>
    <lineage>
        <taxon>Bacteria</taxon>
        <taxon>Pseudomonadati</taxon>
        <taxon>Bacteroidota</taxon>
        <taxon>Flavobacteriia</taxon>
        <taxon>Flavobacteriales</taxon>
        <taxon>Flavobacteriaceae</taxon>
        <taxon>Formosa</taxon>
    </lineage>
</organism>
<name>A0A516GSF4_9FLAO</name>
<sequence length="475" mass="54399">MLYFNFKYELKILLRSWWIQLISILLLVLFVFAAFNGQNKIEKRLETISEARATVETSDKQMLSLLDSIEHGIPVNVSRWQTPESPIAIGNYHPRVVAMAPSDMGFLAVGQSDIFTHYVMPTVSGDDFAISFTEMTSPIQLLFGSFDLMFVVVYLLPLIIIAFSYNVLSEEKERGTLRLLASQPISIRKWVLQKLALRLFWMTVIIIAVSAIVFSLFSRGSVSDFLAFIGLVFCYMLFWFSLAFAINIRIANSAKNALSLLGLWIVFVLLIPSVISQSGDLFFPIPPRTELISEVRAHKAEATKKQDQILDNFLRDHPEYAVNDSTQARSFWHGYIASQKIIKEELQPLLSSYEEKLEQQQTYVSKFQWMSPAIVTQRALGSMAGTTKRDYNSYQNQVYEFAEAWRNYFVPLLYNNETFKKSMYTELPRFSYTPNTDNQLVPAILSLLLLSCIIIALTLLSYNIKSKRKGMVLMQ</sequence>
<keyword evidence="1" id="KW-0472">Membrane</keyword>
<dbReference type="AlphaFoldDB" id="A0A516GSF4"/>
<accession>A0A516GSF4</accession>
<feature type="transmembrane region" description="Helical" evidence="1">
    <location>
        <begin position="225"/>
        <end position="245"/>
    </location>
</feature>
<dbReference type="GO" id="GO:0140359">
    <property type="term" value="F:ABC-type transporter activity"/>
    <property type="evidence" value="ECO:0007669"/>
    <property type="project" value="InterPro"/>
</dbReference>
<dbReference type="InterPro" id="IPR021913">
    <property type="entry name" value="DUF3526"/>
</dbReference>
<feature type="transmembrane region" description="Helical" evidence="1">
    <location>
        <begin position="148"/>
        <end position="168"/>
    </location>
</feature>
<keyword evidence="1" id="KW-1133">Transmembrane helix</keyword>
<reference evidence="2 3" key="1">
    <citation type="submission" date="2019-07" db="EMBL/GenBank/DDBJ databases">
        <title>Genome sequencing for Formosa sp. PS13.</title>
        <authorList>
            <person name="Park S.-J."/>
        </authorList>
    </citation>
    <scope>NUCLEOTIDE SEQUENCE [LARGE SCALE GENOMIC DNA]</scope>
    <source>
        <strain evidence="2 3">PS13</strain>
    </source>
</reference>
<evidence type="ECO:0000313" key="3">
    <source>
        <dbReference type="Proteomes" id="UP000319209"/>
    </source>
</evidence>
<dbReference type="Pfam" id="PF12730">
    <property type="entry name" value="ABC2_membrane_4"/>
    <property type="match status" value="1"/>
</dbReference>
<evidence type="ECO:0000256" key="1">
    <source>
        <dbReference type="SAM" id="Phobius"/>
    </source>
</evidence>
<dbReference type="RefSeq" id="WP_143381334.1">
    <property type="nucleotide sequence ID" value="NZ_CP041637.1"/>
</dbReference>
<feature type="transmembrane region" description="Helical" evidence="1">
    <location>
        <begin position="12"/>
        <end position="35"/>
    </location>
</feature>
<dbReference type="OrthoDB" id="6016419at2"/>
<keyword evidence="3" id="KW-1185">Reference proteome</keyword>
<dbReference type="Pfam" id="PF12040">
    <property type="entry name" value="DUF3526"/>
    <property type="match status" value="1"/>
</dbReference>
<dbReference type="Proteomes" id="UP000319209">
    <property type="component" value="Chromosome"/>
</dbReference>
<evidence type="ECO:0000313" key="2">
    <source>
        <dbReference type="EMBL" id="QDO94449.1"/>
    </source>
</evidence>
<dbReference type="PANTHER" id="PTHR43471">
    <property type="entry name" value="ABC TRANSPORTER PERMEASE"/>
    <property type="match status" value="1"/>
</dbReference>
<gene>
    <name evidence="2" type="ORF">FNB79_10905</name>
</gene>
<dbReference type="EMBL" id="CP041637">
    <property type="protein sequence ID" value="QDO94449.1"/>
    <property type="molecule type" value="Genomic_DNA"/>
</dbReference>
<feature type="transmembrane region" description="Helical" evidence="1">
    <location>
        <begin position="195"/>
        <end position="219"/>
    </location>
</feature>
<feature type="transmembrane region" description="Helical" evidence="1">
    <location>
        <begin position="257"/>
        <end position="275"/>
    </location>
</feature>
<proteinExistence type="predicted"/>
<keyword evidence="1" id="KW-0812">Transmembrane</keyword>